<evidence type="ECO:0000256" key="6">
    <source>
        <dbReference type="ARBA" id="ARBA00022801"/>
    </source>
</evidence>
<dbReference type="EC" id="3.1.-.-" evidence="9"/>
<dbReference type="KEGG" id="nva:G3M78_08295"/>
<evidence type="ECO:0000256" key="3">
    <source>
        <dbReference type="ARBA" id="ARBA00022722"/>
    </source>
</evidence>
<dbReference type="GO" id="GO:0051607">
    <property type="term" value="P:defense response to virus"/>
    <property type="evidence" value="ECO:0007669"/>
    <property type="project" value="UniProtKB-UniRule"/>
</dbReference>
<comment type="subunit">
    <text evidence="9">Homodimer, forms a heterotetramer with a Cas1 homodimer.</text>
</comment>
<protein>
    <recommendedName>
        <fullName evidence="9">CRISPR-associated endoribonuclease Cas2</fullName>
        <ecNumber evidence="9">3.1.-.-</ecNumber>
    </recommendedName>
</protein>
<dbReference type="AlphaFoldDB" id="A0A7T0C5B3"/>
<keyword evidence="5 9" id="KW-0255">Endonuclease</keyword>
<dbReference type="GO" id="GO:0043571">
    <property type="term" value="P:maintenance of CRISPR repeat elements"/>
    <property type="evidence" value="ECO:0007669"/>
    <property type="project" value="UniProtKB-UniRule"/>
</dbReference>
<accession>A0A7T0C5B3</accession>
<dbReference type="EMBL" id="CP048620">
    <property type="protein sequence ID" value="QPJ66807.1"/>
    <property type="molecule type" value="Genomic_DNA"/>
</dbReference>
<keyword evidence="8 9" id="KW-0051">Antiviral defense</keyword>
<organism evidence="10 11">
    <name type="scientific">Candidatus Nitrohelix vancouverensis</name>
    <dbReference type="NCBI Taxonomy" id="2705534"/>
    <lineage>
        <taxon>Bacteria</taxon>
        <taxon>Pseudomonadati</taxon>
        <taxon>Nitrospinota/Tectimicrobiota group</taxon>
        <taxon>Nitrospinota</taxon>
        <taxon>Nitrospinia</taxon>
        <taxon>Nitrospinales</taxon>
        <taxon>Nitrospinaceae</taxon>
        <taxon>Candidatus Nitrohelix</taxon>
    </lineage>
</organism>
<sequence length="112" mass="13394">MNRKPLSGYRFMWIQVLFDLPTHTAYQRKQASSFRNYLLDHGFEMAQYSVYQRFCSGKEMAEVHIKRVEQNLPEYGKVHILCFTDKQYENMRTFNGKKKNPAQENPGQFTLF</sequence>
<evidence type="ECO:0000256" key="9">
    <source>
        <dbReference type="HAMAP-Rule" id="MF_01471"/>
    </source>
</evidence>
<dbReference type="SUPFAM" id="SSF143430">
    <property type="entry name" value="TTP0101/SSO1404-like"/>
    <property type="match status" value="1"/>
</dbReference>
<dbReference type="GO" id="GO:0004521">
    <property type="term" value="F:RNA endonuclease activity"/>
    <property type="evidence" value="ECO:0007669"/>
    <property type="project" value="InterPro"/>
</dbReference>
<comment type="similarity">
    <text evidence="2 9">Belongs to the CRISPR-associated endoribonuclease Cas2 protein family.</text>
</comment>
<dbReference type="NCBIfam" id="TIGR01573">
    <property type="entry name" value="cas2"/>
    <property type="match status" value="1"/>
</dbReference>
<keyword evidence="6 9" id="KW-0378">Hydrolase</keyword>
<comment type="function">
    <text evidence="9">CRISPR (clustered regularly interspaced short palindromic repeat), is an adaptive immune system that provides protection against mobile genetic elements (viruses, transposable elements and conjugative plasmids). CRISPR clusters contain sequences complementary to antecedent mobile elements and target invading nucleic acids. CRISPR clusters are transcribed and processed into CRISPR RNA (crRNA). Functions as a ssRNA-specific endoribonuclease. Involved in the integration of spacer DNA into the CRISPR cassette.</text>
</comment>
<name>A0A7T0C5B3_9BACT</name>
<reference evidence="11" key="1">
    <citation type="submission" date="2020-02" db="EMBL/GenBank/DDBJ databases">
        <title>Genomic and physiological characterization of two novel Nitrospinaceae genera.</title>
        <authorList>
            <person name="Mueller A.J."/>
            <person name="Jung M.-Y."/>
            <person name="Strachan C.R."/>
            <person name="Herbold C.W."/>
            <person name="Kirkegaard R.H."/>
            <person name="Daims H."/>
        </authorList>
    </citation>
    <scope>NUCLEOTIDE SEQUENCE [LARGE SCALE GENOMIC DNA]</scope>
</reference>
<evidence type="ECO:0000313" key="11">
    <source>
        <dbReference type="Proteomes" id="UP000594464"/>
    </source>
</evidence>
<dbReference type="GO" id="GO:0046872">
    <property type="term" value="F:metal ion binding"/>
    <property type="evidence" value="ECO:0007669"/>
    <property type="project" value="UniProtKB-UniRule"/>
</dbReference>
<dbReference type="HAMAP" id="MF_01471">
    <property type="entry name" value="Cas2"/>
    <property type="match status" value="1"/>
</dbReference>
<dbReference type="Proteomes" id="UP000594464">
    <property type="component" value="Chromosome"/>
</dbReference>
<dbReference type="InterPro" id="IPR019199">
    <property type="entry name" value="Virulence_VapD/CRISPR_Cas2"/>
</dbReference>
<keyword evidence="3 9" id="KW-0540">Nuclease</keyword>
<feature type="binding site" evidence="9">
    <location>
        <position position="19"/>
    </location>
    <ligand>
        <name>Mg(2+)</name>
        <dbReference type="ChEBI" id="CHEBI:18420"/>
        <note>catalytic</note>
    </ligand>
</feature>
<evidence type="ECO:0000256" key="8">
    <source>
        <dbReference type="ARBA" id="ARBA00023118"/>
    </source>
</evidence>
<gene>
    <name evidence="9 10" type="primary">cas2</name>
    <name evidence="10" type="ORF">G3M78_08295</name>
</gene>
<keyword evidence="4 9" id="KW-0479">Metal-binding</keyword>
<dbReference type="InterPro" id="IPR021127">
    <property type="entry name" value="CRISPR_associated_Cas2"/>
</dbReference>
<evidence type="ECO:0000313" key="10">
    <source>
        <dbReference type="EMBL" id="QPJ66807.1"/>
    </source>
</evidence>
<proteinExistence type="inferred from homology"/>
<evidence type="ECO:0000256" key="1">
    <source>
        <dbReference type="ARBA" id="ARBA00001946"/>
    </source>
</evidence>
<evidence type="ECO:0000256" key="4">
    <source>
        <dbReference type="ARBA" id="ARBA00022723"/>
    </source>
</evidence>
<dbReference type="GO" id="GO:0016787">
    <property type="term" value="F:hydrolase activity"/>
    <property type="evidence" value="ECO:0007669"/>
    <property type="project" value="UniProtKB-KW"/>
</dbReference>
<evidence type="ECO:0000256" key="2">
    <source>
        <dbReference type="ARBA" id="ARBA00009959"/>
    </source>
</evidence>
<keyword evidence="7 9" id="KW-0460">Magnesium</keyword>
<dbReference type="Pfam" id="PF09827">
    <property type="entry name" value="CRISPR_Cas2"/>
    <property type="match status" value="1"/>
</dbReference>
<evidence type="ECO:0000256" key="7">
    <source>
        <dbReference type="ARBA" id="ARBA00022842"/>
    </source>
</evidence>
<comment type="cofactor">
    <cofactor evidence="1 9">
        <name>Mg(2+)</name>
        <dbReference type="ChEBI" id="CHEBI:18420"/>
    </cofactor>
</comment>
<evidence type="ECO:0000256" key="5">
    <source>
        <dbReference type="ARBA" id="ARBA00022759"/>
    </source>
</evidence>